<protein>
    <submittedName>
        <fullName evidence="1">Uncharacterized protein</fullName>
    </submittedName>
</protein>
<sequence length="246" mass="28077">MRCVRHYRGVGLDDCCAADREQAHAYIDRRLARNLRTVRHDLWSGANSLDAAKTVRVSLLAIWRAAAADRCTRCVRQYRGVRFDDCCAADREQAHSYIDRRLARNLRTVRHDLWSGANSLDAAKTVRVSLLAIWRAAAANRCTRCVRQYRGVRFDDCCAADREQTHSYIDRRLTRNLRTVRHDLWPGANSLDAAKTVRVSLLAIWRAAAANRCMRCGRQYRGVRFDDCCAADREQAHAYSGSSFPS</sequence>
<accession>A0A6M8MSK2</accession>
<gene>
    <name evidence="1" type="ORF">FX982_02694</name>
</gene>
<dbReference type="AlphaFoldDB" id="A0A6M8MSK2"/>
<evidence type="ECO:0000313" key="1">
    <source>
        <dbReference type="EMBL" id="QKF51728.1"/>
    </source>
</evidence>
<reference evidence="2" key="1">
    <citation type="submission" date="2019-12" db="EMBL/GenBank/DDBJ databases">
        <title>Endophytic bacteria associated with Panax ginseng seedlings.</title>
        <authorList>
            <person name="Park J.M."/>
            <person name="Shin R."/>
            <person name="Jo S.H."/>
        </authorList>
    </citation>
    <scope>NUCLEOTIDE SEQUENCE [LARGE SCALE GENOMIC DNA]</scope>
    <source>
        <strain evidence="2">PgKB30</strain>
    </source>
</reference>
<dbReference type="KEGG" id="pgg:FX982_02694"/>
<dbReference type="EMBL" id="CP053746">
    <property type="protein sequence ID" value="QKF51728.1"/>
    <property type="molecule type" value="Genomic_DNA"/>
</dbReference>
<keyword evidence="2" id="KW-1185">Reference proteome</keyword>
<proteinExistence type="predicted"/>
<organism evidence="1 2">
    <name type="scientific">Pseudomonas graminis</name>
    <dbReference type="NCBI Taxonomy" id="158627"/>
    <lineage>
        <taxon>Bacteria</taxon>
        <taxon>Pseudomonadati</taxon>
        <taxon>Pseudomonadota</taxon>
        <taxon>Gammaproteobacteria</taxon>
        <taxon>Pseudomonadales</taxon>
        <taxon>Pseudomonadaceae</taxon>
        <taxon>Pseudomonas</taxon>
    </lineage>
</organism>
<evidence type="ECO:0000313" key="2">
    <source>
        <dbReference type="Proteomes" id="UP000501989"/>
    </source>
</evidence>
<name>A0A6M8MSK2_9PSED</name>
<dbReference type="Proteomes" id="UP000501989">
    <property type="component" value="Chromosome"/>
</dbReference>